<dbReference type="Proteomes" id="UP000034112">
    <property type="component" value="Unassembled WGS sequence"/>
</dbReference>
<feature type="compositionally biased region" description="Basic and acidic residues" evidence="1">
    <location>
        <begin position="374"/>
        <end position="400"/>
    </location>
</feature>
<feature type="region of interest" description="Disordered" evidence="1">
    <location>
        <begin position="349"/>
        <end position="400"/>
    </location>
</feature>
<feature type="region of interest" description="Disordered" evidence="1">
    <location>
        <begin position="1"/>
        <end position="67"/>
    </location>
</feature>
<evidence type="ECO:0000256" key="1">
    <source>
        <dbReference type="SAM" id="MobiDB-lite"/>
    </source>
</evidence>
<dbReference type="OrthoDB" id="4894839at2759"/>
<sequence length="400" mass="45338">MASPQQQPGPPWKPQATPSATEMRETDLPSAPLSAVPRRVQELKTNSHKRLKSRSKEAAHKDVHRSQNRRWREQVISNLDVGESFTNHIAILKILRRIPELRDHVPQIVSNDPVTQTYVVQYPRRDLIPFEREVRLLGFSYRKIQTIKSQLYRSVKVMYTNGVRYNIYPQHLFLYGPASWDLTRLLFLGSVTSSELLDVGELDWKKERDRVCAQIDRTFAPLEIWTFQEEAADLAKHARAEMDQATSIINEKNVAIDSAKADLTEAQAIMAEAYQMIKDARAAMDEVRAASKGIFTSVTRPQSAWDHAHLGKEYAETSRRKMDVLNDRANALMQKYGNPKLFDGVDAGDAISHSDIQPEDNAETKGHSTFVDAKAADESVAHDEASTDRVNSREDGRFGT</sequence>
<dbReference type="OMA" id="VRYNIYP"/>
<reference evidence="3" key="1">
    <citation type="journal article" date="2015" name="Genome Announc.">
        <title>Draft whole-genome sequence of the biocontrol agent Trichoderma harzianum T6776.</title>
        <authorList>
            <person name="Baroncelli R."/>
            <person name="Piaggeschi G."/>
            <person name="Fiorini L."/>
            <person name="Bertolini E."/>
            <person name="Zapparata A."/>
            <person name="Pe M.E."/>
            <person name="Sarrocco S."/>
            <person name="Vannacci G."/>
        </authorList>
    </citation>
    <scope>NUCLEOTIDE SEQUENCE [LARGE SCALE GENOMIC DNA]</scope>
    <source>
        <strain evidence="3">T6776</strain>
    </source>
</reference>
<evidence type="ECO:0000313" key="3">
    <source>
        <dbReference type="Proteomes" id="UP000034112"/>
    </source>
</evidence>
<evidence type="ECO:0000313" key="2">
    <source>
        <dbReference type="EMBL" id="KKO97231.1"/>
    </source>
</evidence>
<organism evidence="2 3">
    <name type="scientific">Trichoderma harzianum</name>
    <name type="common">Hypocrea lixii</name>
    <dbReference type="NCBI Taxonomy" id="5544"/>
    <lineage>
        <taxon>Eukaryota</taxon>
        <taxon>Fungi</taxon>
        <taxon>Dikarya</taxon>
        <taxon>Ascomycota</taxon>
        <taxon>Pezizomycotina</taxon>
        <taxon>Sordariomycetes</taxon>
        <taxon>Hypocreomycetidae</taxon>
        <taxon>Hypocreales</taxon>
        <taxon>Hypocreaceae</taxon>
        <taxon>Trichoderma</taxon>
    </lineage>
</organism>
<gene>
    <name evidence="2" type="ORF">THAR02_10664</name>
</gene>
<dbReference type="EMBL" id="JOKZ01000606">
    <property type="protein sequence ID" value="KKO97231.1"/>
    <property type="molecule type" value="Genomic_DNA"/>
</dbReference>
<protein>
    <submittedName>
        <fullName evidence="2">Uncharacterized protein</fullName>
    </submittedName>
</protein>
<name>A0A0F9Z9F2_TRIHA</name>
<proteinExistence type="predicted"/>
<feature type="compositionally biased region" description="Basic and acidic residues" evidence="1">
    <location>
        <begin position="54"/>
        <end position="67"/>
    </location>
</feature>
<accession>A0A0F9Z9F2</accession>
<dbReference type="AlphaFoldDB" id="A0A0F9Z9F2"/>
<comment type="caution">
    <text evidence="2">The sequence shown here is derived from an EMBL/GenBank/DDBJ whole genome shotgun (WGS) entry which is preliminary data.</text>
</comment>